<gene>
    <name evidence="2" type="ORF">PCOR1329_LOCUS29139</name>
</gene>
<evidence type="ECO:0000313" key="3">
    <source>
        <dbReference type="Proteomes" id="UP001189429"/>
    </source>
</evidence>
<feature type="compositionally biased region" description="Polar residues" evidence="1">
    <location>
        <begin position="68"/>
        <end position="83"/>
    </location>
</feature>
<feature type="compositionally biased region" description="Gly residues" evidence="1">
    <location>
        <begin position="29"/>
        <end position="44"/>
    </location>
</feature>
<name>A0ABN9SEN0_9DINO</name>
<sequence length="269" mass="28269">MKHTHIMRNACHRAGAAGCPMEGAPSPEGSGGTPAGGTPVGGGSDETEIPQVGALRCSFAEMLKRASSESSPAVDSMGTSTAPGTEEGIFSARSSPTFGWDEDGALDDFALPPPAVPLEPPEDDDAELSECEGGLLQVDNGVGPAWWWGGAHLPTLRARTVHPDSLQQPPTPRLQATPTPTTPLLPTDAQLREGVAGVEGVLHRVRVDLEGADGVVAPIDHEERPTPCRSVQRLCHGQSGPRQPRDAHELSWRRQRLVCEMVCAAGVPN</sequence>
<organism evidence="2 3">
    <name type="scientific">Prorocentrum cordatum</name>
    <dbReference type="NCBI Taxonomy" id="2364126"/>
    <lineage>
        <taxon>Eukaryota</taxon>
        <taxon>Sar</taxon>
        <taxon>Alveolata</taxon>
        <taxon>Dinophyceae</taxon>
        <taxon>Prorocentrales</taxon>
        <taxon>Prorocentraceae</taxon>
        <taxon>Prorocentrum</taxon>
    </lineage>
</organism>
<evidence type="ECO:0000313" key="2">
    <source>
        <dbReference type="EMBL" id="CAK0830506.1"/>
    </source>
</evidence>
<reference evidence="2" key="1">
    <citation type="submission" date="2023-10" db="EMBL/GenBank/DDBJ databases">
        <authorList>
            <person name="Chen Y."/>
            <person name="Shah S."/>
            <person name="Dougan E. K."/>
            <person name="Thang M."/>
            <person name="Chan C."/>
        </authorList>
    </citation>
    <scope>NUCLEOTIDE SEQUENCE [LARGE SCALE GENOMIC DNA]</scope>
</reference>
<feature type="region of interest" description="Disordered" evidence="1">
    <location>
        <begin position="20"/>
        <end position="48"/>
    </location>
</feature>
<accession>A0ABN9SEN0</accession>
<dbReference type="Proteomes" id="UP001189429">
    <property type="component" value="Unassembled WGS sequence"/>
</dbReference>
<keyword evidence="3" id="KW-1185">Reference proteome</keyword>
<feature type="compositionally biased region" description="Low complexity" evidence="1">
    <location>
        <begin position="173"/>
        <end position="182"/>
    </location>
</feature>
<dbReference type="EMBL" id="CAUYUJ010010911">
    <property type="protein sequence ID" value="CAK0830506.1"/>
    <property type="molecule type" value="Genomic_DNA"/>
</dbReference>
<feature type="region of interest" description="Disordered" evidence="1">
    <location>
        <begin position="230"/>
        <end position="249"/>
    </location>
</feature>
<protein>
    <submittedName>
        <fullName evidence="2">Uncharacterized protein</fullName>
    </submittedName>
</protein>
<comment type="caution">
    <text evidence="2">The sequence shown here is derived from an EMBL/GenBank/DDBJ whole genome shotgun (WGS) entry which is preliminary data.</text>
</comment>
<proteinExistence type="predicted"/>
<feature type="region of interest" description="Disordered" evidence="1">
    <location>
        <begin position="66"/>
        <end position="110"/>
    </location>
</feature>
<evidence type="ECO:0000256" key="1">
    <source>
        <dbReference type="SAM" id="MobiDB-lite"/>
    </source>
</evidence>
<feature type="region of interest" description="Disordered" evidence="1">
    <location>
        <begin position="162"/>
        <end position="182"/>
    </location>
</feature>